<keyword evidence="9 15" id="KW-1133">Transmembrane helix</keyword>
<evidence type="ECO:0000256" key="6">
    <source>
        <dbReference type="ARBA" id="ARBA00022622"/>
    </source>
</evidence>
<evidence type="ECO:0000256" key="11">
    <source>
        <dbReference type="ARBA" id="ARBA00023157"/>
    </source>
</evidence>
<evidence type="ECO:0000256" key="3">
    <source>
        <dbReference type="ARBA" id="ARBA00004613"/>
    </source>
</evidence>
<feature type="domain" description="Rhodopsin" evidence="18">
    <location>
        <begin position="138"/>
        <end position="325"/>
    </location>
</feature>
<evidence type="ECO:0000256" key="15">
    <source>
        <dbReference type="SAM" id="Phobius"/>
    </source>
</evidence>
<comment type="similarity">
    <text evidence="4">Belongs to the RBT5 family.</text>
</comment>
<sequence>MALRLVLLAWAFLLAVPVACQNATLPSLPPCSLSCIAEVIPVSTCDPSTNLPCICAVPDLYSSIESCPRSQCALLEGIHMLGTQRDAMRAALCNRPWRSRRLSLYLILLFVIPALLFIPLRLYSRWITMGRFEKDAYVMILGGVLYVGELFYLLTVFFAKVSIILFYLRLVPGEGFRWTAYLVMGIVIVANLVVLFLLIFQCVPIHYSSDGWREEDGASKCMNVNMLVTARAGVNIAQEGIILLLPVPVLSKLHASFRTKLNVAAMFSLGIFALVPSSLRLHFIVLFARTANVSWGSTDTFIWTGIETGICVLVPYIPAIRALLVRTWLRVFGWTASNYAGSSKSTRSGFRSAQEQRARNMNRGELVSLESRDADNAERSESQVQLKDHTPSGKVSVVTDISIVEAGVEHPESSPSDATGVWAGPRAVPDDRHFYVSR</sequence>
<evidence type="ECO:0000256" key="2">
    <source>
        <dbReference type="ARBA" id="ARBA00004589"/>
    </source>
</evidence>
<evidence type="ECO:0000259" key="18">
    <source>
        <dbReference type="Pfam" id="PF20684"/>
    </source>
</evidence>
<keyword evidence="12" id="KW-0449">Lipoprotein</keyword>
<protein>
    <submittedName>
        <fullName evidence="19">CFEM domain-containing protein</fullName>
    </submittedName>
</protein>
<evidence type="ECO:0000256" key="13">
    <source>
        <dbReference type="ARBA" id="ARBA00038359"/>
    </source>
</evidence>
<evidence type="ECO:0000256" key="10">
    <source>
        <dbReference type="ARBA" id="ARBA00023136"/>
    </source>
</evidence>
<organism evidence="19 20">
    <name type="scientific">Lasiosphaeria ovina</name>
    <dbReference type="NCBI Taxonomy" id="92902"/>
    <lineage>
        <taxon>Eukaryota</taxon>
        <taxon>Fungi</taxon>
        <taxon>Dikarya</taxon>
        <taxon>Ascomycota</taxon>
        <taxon>Pezizomycotina</taxon>
        <taxon>Sordariomycetes</taxon>
        <taxon>Sordariomycetidae</taxon>
        <taxon>Sordariales</taxon>
        <taxon>Lasiosphaeriaceae</taxon>
        <taxon>Lasiosphaeria</taxon>
    </lineage>
</organism>
<keyword evidence="5" id="KW-0964">Secreted</keyword>
<evidence type="ECO:0000256" key="1">
    <source>
        <dbReference type="ARBA" id="ARBA00004141"/>
    </source>
</evidence>
<reference evidence="19" key="2">
    <citation type="submission" date="2023-06" db="EMBL/GenBank/DDBJ databases">
        <authorList>
            <consortium name="Lawrence Berkeley National Laboratory"/>
            <person name="Haridas S."/>
            <person name="Hensen N."/>
            <person name="Bonometti L."/>
            <person name="Westerberg I."/>
            <person name="Brannstrom I.O."/>
            <person name="Guillou S."/>
            <person name="Cros-Aarteil S."/>
            <person name="Calhoun S."/>
            <person name="Kuo A."/>
            <person name="Mondo S."/>
            <person name="Pangilinan J."/>
            <person name="Riley R."/>
            <person name="Labutti K."/>
            <person name="Andreopoulos B."/>
            <person name="Lipzen A."/>
            <person name="Chen C."/>
            <person name="Yanf M."/>
            <person name="Daum C."/>
            <person name="Ng V."/>
            <person name="Clum A."/>
            <person name="Steindorff A."/>
            <person name="Ohm R."/>
            <person name="Martin F."/>
            <person name="Silar P."/>
            <person name="Natvig D."/>
            <person name="Lalanne C."/>
            <person name="Gautier V."/>
            <person name="Ament-Velasquez S.L."/>
            <person name="Kruys A."/>
            <person name="Hutchinson M.I."/>
            <person name="Powell A.J."/>
            <person name="Barry K."/>
            <person name="Miller A.N."/>
            <person name="Grigoriev I.V."/>
            <person name="Debuchy R."/>
            <person name="Gladieux P."/>
            <person name="Thoren M.H."/>
            <person name="Johannesson H."/>
        </authorList>
    </citation>
    <scope>NUCLEOTIDE SEQUENCE</scope>
    <source>
        <strain evidence="19">CBS 958.72</strain>
    </source>
</reference>
<comment type="caution">
    <text evidence="19">The sequence shown here is derived from an EMBL/GenBank/DDBJ whole genome shotgun (WGS) entry which is preliminary data.</text>
</comment>
<evidence type="ECO:0000256" key="14">
    <source>
        <dbReference type="SAM" id="MobiDB-lite"/>
    </source>
</evidence>
<keyword evidence="20" id="KW-1185">Reference proteome</keyword>
<reference evidence="19" key="1">
    <citation type="journal article" date="2023" name="Mol. Phylogenet. Evol.">
        <title>Genome-scale phylogeny and comparative genomics of the fungal order Sordariales.</title>
        <authorList>
            <person name="Hensen N."/>
            <person name="Bonometti L."/>
            <person name="Westerberg I."/>
            <person name="Brannstrom I.O."/>
            <person name="Guillou S."/>
            <person name="Cros-Aarteil S."/>
            <person name="Calhoun S."/>
            <person name="Haridas S."/>
            <person name="Kuo A."/>
            <person name="Mondo S."/>
            <person name="Pangilinan J."/>
            <person name="Riley R."/>
            <person name="LaButti K."/>
            <person name="Andreopoulos B."/>
            <person name="Lipzen A."/>
            <person name="Chen C."/>
            <person name="Yan M."/>
            <person name="Daum C."/>
            <person name="Ng V."/>
            <person name="Clum A."/>
            <person name="Steindorff A."/>
            <person name="Ohm R.A."/>
            <person name="Martin F."/>
            <person name="Silar P."/>
            <person name="Natvig D.O."/>
            <person name="Lalanne C."/>
            <person name="Gautier V."/>
            <person name="Ament-Velasquez S.L."/>
            <person name="Kruys A."/>
            <person name="Hutchinson M.I."/>
            <person name="Powell A.J."/>
            <person name="Barry K."/>
            <person name="Miller A.N."/>
            <person name="Grigoriev I.V."/>
            <person name="Debuchy R."/>
            <person name="Gladieux P."/>
            <person name="Hiltunen Thoren M."/>
            <person name="Johannesson H."/>
        </authorList>
    </citation>
    <scope>NUCLEOTIDE SEQUENCE</scope>
    <source>
        <strain evidence="19">CBS 958.72</strain>
    </source>
</reference>
<evidence type="ECO:0000313" key="20">
    <source>
        <dbReference type="Proteomes" id="UP001287356"/>
    </source>
</evidence>
<dbReference type="EMBL" id="JAULSN010000004">
    <property type="protein sequence ID" value="KAK3372904.1"/>
    <property type="molecule type" value="Genomic_DNA"/>
</dbReference>
<evidence type="ECO:0000256" key="9">
    <source>
        <dbReference type="ARBA" id="ARBA00022989"/>
    </source>
</evidence>
<dbReference type="InterPro" id="IPR049326">
    <property type="entry name" value="Rhodopsin_dom_fungi"/>
</dbReference>
<gene>
    <name evidence="19" type="ORF">B0T24DRAFT_575029</name>
</gene>
<dbReference type="Pfam" id="PF05730">
    <property type="entry name" value="CFEM"/>
    <property type="match status" value="1"/>
</dbReference>
<dbReference type="Pfam" id="PF20684">
    <property type="entry name" value="Fung_rhodopsin"/>
    <property type="match status" value="1"/>
</dbReference>
<feature type="signal peptide" evidence="16">
    <location>
        <begin position="1"/>
        <end position="20"/>
    </location>
</feature>
<evidence type="ECO:0000256" key="8">
    <source>
        <dbReference type="ARBA" id="ARBA00022729"/>
    </source>
</evidence>
<comment type="similarity">
    <text evidence="13">Belongs to the SAT4 family.</text>
</comment>
<keyword evidence="6" id="KW-0325">Glycoprotein</keyword>
<keyword evidence="8 16" id="KW-0732">Signal</keyword>
<evidence type="ECO:0000313" key="19">
    <source>
        <dbReference type="EMBL" id="KAK3372904.1"/>
    </source>
</evidence>
<evidence type="ECO:0000259" key="17">
    <source>
        <dbReference type="Pfam" id="PF05730"/>
    </source>
</evidence>
<evidence type="ECO:0000256" key="5">
    <source>
        <dbReference type="ARBA" id="ARBA00022525"/>
    </source>
</evidence>
<keyword evidence="6" id="KW-0336">GPI-anchor</keyword>
<comment type="subcellular location">
    <subcellularLocation>
        <location evidence="2">Membrane</location>
        <topology evidence="2">Lipid-anchor</topology>
        <topology evidence="2">GPI-anchor</topology>
    </subcellularLocation>
    <subcellularLocation>
        <location evidence="1">Membrane</location>
        <topology evidence="1">Multi-pass membrane protein</topology>
    </subcellularLocation>
    <subcellularLocation>
        <location evidence="3">Secreted</location>
    </subcellularLocation>
</comment>
<dbReference type="GO" id="GO:0005576">
    <property type="term" value="C:extracellular region"/>
    <property type="evidence" value="ECO:0007669"/>
    <property type="project" value="UniProtKB-SubCell"/>
</dbReference>
<keyword evidence="7 15" id="KW-0812">Transmembrane</keyword>
<feature type="compositionally biased region" description="Basic and acidic residues" evidence="14">
    <location>
        <begin position="370"/>
        <end position="391"/>
    </location>
</feature>
<evidence type="ECO:0000256" key="16">
    <source>
        <dbReference type="SAM" id="SignalP"/>
    </source>
</evidence>
<feature type="transmembrane region" description="Helical" evidence="15">
    <location>
        <begin position="136"/>
        <end position="168"/>
    </location>
</feature>
<dbReference type="PANTHER" id="PTHR33048">
    <property type="entry name" value="PTH11-LIKE INTEGRAL MEMBRANE PROTEIN (AFU_ORTHOLOGUE AFUA_5G11245)"/>
    <property type="match status" value="1"/>
</dbReference>
<dbReference type="InterPro" id="IPR052337">
    <property type="entry name" value="SAT4-like"/>
</dbReference>
<feature type="region of interest" description="Disordered" evidence="14">
    <location>
        <begin position="341"/>
        <end position="393"/>
    </location>
</feature>
<evidence type="ECO:0000256" key="4">
    <source>
        <dbReference type="ARBA" id="ARBA00010031"/>
    </source>
</evidence>
<dbReference type="Proteomes" id="UP001287356">
    <property type="component" value="Unassembled WGS sequence"/>
</dbReference>
<evidence type="ECO:0000256" key="7">
    <source>
        <dbReference type="ARBA" id="ARBA00022692"/>
    </source>
</evidence>
<feature type="region of interest" description="Disordered" evidence="14">
    <location>
        <begin position="407"/>
        <end position="427"/>
    </location>
</feature>
<feature type="transmembrane region" description="Helical" evidence="15">
    <location>
        <begin position="104"/>
        <end position="124"/>
    </location>
</feature>
<dbReference type="PANTHER" id="PTHR33048:SF47">
    <property type="entry name" value="INTEGRAL MEMBRANE PROTEIN-RELATED"/>
    <property type="match status" value="1"/>
</dbReference>
<keyword evidence="10 15" id="KW-0472">Membrane</keyword>
<dbReference type="GO" id="GO:0098552">
    <property type="term" value="C:side of membrane"/>
    <property type="evidence" value="ECO:0007669"/>
    <property type="project" value="UniProtKB-KW"/>
</dbReference>
<proteinExistence type="inferred from homology"/>
<feature type="domain" description="CFEM" evidence="17">
    <location>
        <begin position="25"/>
        <end position="73"/>
    </location>
</feature>
<dbReference type="InterPro" id="IPR008427">
    <property type="entry name" value="Extracellular_membr_CFEM_dom"/>
</dbReference>
<accession>A0AAE0KAJ8</accession>
<feature type="transmembrane region" description="Helical" evidence="15">
    <location>
        <begin position="261"/>
        <end position="288"/>
    </location>
</feature>
<name>A0AAE0KAJ8_9PEZI</name>
<feature type="transmembrane region" description="Helical" evidence="15">
    <location>
        <begin position="300"/>
        <end position="324"/>
    </location>
</feature>
<feature type="transmembrane region" description="Helical" evidence="15">
    <location>
        <begin position="180"/>
        <end position="200"/>
    </location>
</feature>
<evidence type="ECO:0000256" key="12">
    <source>
        <dbReference type="ARBA" id="ARBA00023288"/>
    </source>
</evidence>
<dbReference type="AlphaFoldDB" id="A0AAE0KAJ8"/>
<feature type="chain" id="PRO_5042211249" evidence="16">
    <location>
        <begin position="21"/>
        <end position="438"/>
    </location>
</feature>
<keyword evidence="11" id="KW-1015">Disulfide bond</keyword>
<feature type="compositionally biased region" description="Polar residues" evidence="14">
    <location>
        <begin position="341"/>
        <end position="355"/>
    </location>
</feature>